<keyword evidence="2" id="KW-1185">Reference proteome</keyword>
<dbReference type="AlphaFoldDB" id="A0A914H4E4"/>
<proteinExistence type="predicted"/>
<dbReference type="WBParaSite" id="Gr19_v10_g14050.t1">
    <property type="protein sequence ID" value="Gr19_v10_g14050.t1"/>
    <property type="gene ID" value="Gr19_v10_g14050"/>
</dbReference>
<name>A0A914H4E4_GLORO</name>
<feature type="chain" id="PRO_5037610012" evidence="1">
    <location>
        <begin position="27"/>
        <end position="297"/>
    </location>
</feature>
<keyword evidence="1" id="KW-0732">Signal</keyword>
<reference evidence="3" key="1">
    <citation type="submission" date="2022-11" db="UniProtKB">
        <authorList>
            <consortium name="WormBaseParasite"/>
        </authorList>
    </citation>
    <scope>IDENTIFICATION</scope>
</reference>
<feature type="signal peptide" evidence="1">
    <location>
        <begin position="1"/>
        <end position="26"/>
    </location>
</feature>
<evidence type="ECO:0000256" key="1">
    <source>
        <dbReference type="SAM" id="SignalP"/>
    </source>
</evidence>
<evidence type="ECO:0000313" key="2">
    <source>
        <dbReference type="Proteomes" id="UP000887572"/>
    </source>
</evidence>
<organism evidence="2 3">
    <name type="scientific">Globodera rostochiensis</name>
    <name type="common">Golden nematode worm</name>
    <name type="synonym">Heterodera rostochiensis</name>
    <dbReference type="NCBI Taxonomy" id="31243"/>
    <lineage>
        <taxon>Eukaryota</taxon>
        <taxon>Metazoa</taxon>
        <taxon>Ecdysozoa</taxon>
        <taxon>Nematoda</taxon>
        <taxon>Chromadorea</taxon>
        <taxon>Rhabditida</taxon>
        <taxon>Tylenchina</taxon>
        <taxon>Tylenchomorpha</taxon>
        <taxon>Tylenchoidea</taxon>
        <taxon>Heteroderidae</taxon>
        <taxon>Heteroderinae</taxon>
        <taxon>Globodera</taxon>
    </lineage>
</organism>
<evidence type="ECO:0000313" key="3">
    <source>
        <dbReference type="WBParaSite" id="Gr19_v10_g14050.t1"/>
    </source>
</evidence>
<sequence length="297" mass="34644">MIDFCLFYSAKVAVVFILMISSPTLGAQRNENDKFFDLMTAIGEHFGGEFNDAEKALELNLNGANSFLEELHKFATREIVKKVENGKFECKELEALVHGKHIDGTLKARQENPQDKIQTFLAVPKCFIFQETEELSSIFDYWIEIIEMKTKAIFGVVIYKKKYDKFKSENSKEKAFKLSRENYKILKELNDQKLSIYESTNLLRAAFNMGDKGIDPELHLDSQDKEIRKNVQKDVEESCKKFDNEEAKIIFLNNVHYELTINFVFNQRKDIYDRVEDLLSDWVGHRLLKKSIKKPLQ</sequence>
<dbReference type="Proteomes" id="UP000887572">
    <property type="component" value="Unplaced"/>
</dbReference>
<accession>A0A914H4E4</accession>
<protein>
    <submittedName>
        <fullName evidence="3">Uncharacterized protein</fullName>
    </submittedName>
</protein>